<feature type="transmembrane region" description="Helical" evidence="1">
    <location>
        <begin position="15"/>
        <end position="34"/>
    </location>
</feature>
<keyword evidence="1" id="KW-0472">Membrane</keyword>
<reference evidence="3" key="1">
    <citation type="submission" date="2015-08" db="UniProtKB">
        <authorList>
            <consortium name="WormBaseParasite"/>
        </authorList>
    </citation>
    <scope>IDENTIFICATION</scope>
</reference>
<keyword evidence="1" id="KW-0812">Transmembrane</keyword>
<organism evidence="3">
    <name type="scientific">Strongyloides stercoralis</name>
    <name type="common">Threadworm</name>
    <dbReference type="NCBI Taxonomy" id="6248"/>
    <lineage>
        <taxon>Eukaryota</taxon>
        <taxon>Metazoa</taxon>
        <taxon>Ecdysozoa</taxon>
        <taxon>Nematoda</taxon>
        <taxon>Chromadorea</taxon>
        <taxon>Rhabditida</taxon>
        <taxon>Tylenchina</taxon>
        <taxon>Panagrolaimomorpha</taxon>
        <taxon>Strongyloidoidea</taxon>
        <taxon>Strongyloididae</taxon>
        <taxon>Strongyloides</taxon>
    </lineage>
</organism>
<sequence>MLYSDIFYLHIKMNYKIAVFTFSIFIMSMIITYGTSQAISTTIRINVNPSTKMPSYGGNNNTQNNSTISGGSGSLTTKTVATSVTTQKITTSTKGVGISSLSVAVVSIVLFIIYPSITFYYF</sequence>
<dbReference type="WBParaSite" id="SSTP_0001234600.1">
    <property type="protein sequence ID" value="SSTP_0001234600.1"/>
    <property type="gene ID" value="SSTP_0001234600"/>
</dbReference>
<evidence type="ECO:0000256" key="1">
    <source>
        <dbReference type="SAM" id="Phobius"/>
    </source>
</evidence>
<proteinExistence type="predicted"/>
<keyword evidence="1" id="KW-1133">Transmembrane helix</keyword>
<protein>
    <submittedName>
        <fullName evidence="3">Col_cuticle_N domain-containing protein</fullName>
    </submittedName>
</protein>
<accession>A0A0K0ESB7</accession>
<feature type="transmembrane region" description="Helical" evidence="1">
    <location>
        <begin position="96"/>
        <end position="117"/>
    </location>
</feature>
<dbReference type="Proteomes" id="UP000035681">
    <property type="component" value="Unplaced"/>
</dbReference>
<keyword evidence="2" id="KW-1185">Reference proteome</keyword>
<evidence type="ECO:0000313" key="2">
    <source>
        <dbReference type="Proteomes" id="UP000035681"/>
    </source>
</evidence>
<name>A0A0K0ESB7_STRER</name>
<evidence type="ECO:0000313" key="3">
    <source>
        <dbReference type="WBParaSite" id="SSTP_0001234600.1"/>
    </source>
</evidence>
<dbReference type="AlphaFoldDB" id="A0A0K0ESB7"/>
<dbReference type="WBParaSite" id="TCONS_00016754.p1">
    <property type="protein sequence ID" value="TCONS_00016754.p1"/>
    <property type="gene ID" value="XLOC_011407"/>
</dbReference>